<dbReference type="AlphaFoldDB" id="A0A1X2GWP2"/>
<dbReference type="InterPro" id="IPR000504">
    <property type="entry name" value="RRM_dom"/>
</dbReference>
<feature type="region of interest" description="Disordered" evidence="5">
    <location>
        <begin position="389"/>
        <end position="442"/>
    </location>
</feature>
<organism evidence="7 8">
    <name type="scientific">Hesseltinella vesiculosa</name>
    <dbReference type="NCBI Taxonomy" id="101127"/>
    <lineage>
        <taxon>Eukaryota</taxon>
        <taxon>Fungi</taxon>
        <taxon>Fungi incertae sedis</taxon>
        <taxon>Mucoromycota</taxon>
        <taxon>Mucoromycotina</taxon>
        <taxon>Mucoromycetes</taxon>
        <taxon>Mucorales</taxon>
        <taxon>Cunninghamellaceae</taxon>
        <taxon>Hesseltinella</taxon>
    </lineage>
</organism>
<evidence type="ECO:0000313" key="7">
    <source>
        <dbReference type="EMBL" id="ORX62396.1"/>
    </source>
</evidence>
<accession>A0A1X2GWP2</accession>
<feature type="compositionally biased region" description="Acidic residues" evidence="5">
    <location>
        <begin position="288"/>
        <end position="297"/>
    </location>
</feature>
<dbReference type="GO" id="GO:0005730">
    <property type="term" value="C:nucleolus"/>
    <property type="evidence" value="ECO:0007669"/>
    <property type="project" value="UniProtKB-SubCell"/>
</dbReference>
<dbReference type="InterPro" id="IPR035979">
    <property type="entry name" value="RBD_domain_sf"/>
</dbReference>
<evidence type="ECO:0000256" key="3">
    <source>
        <dbReference type="ARBA" id="ARBA00023242"/>
    </source>
</evidence>
<keyword evidence="3" id="KW-0539">Nucleus</keyword>
<dbReference type="Proteomes" id="UP000242146">
    <property type="component" value="Unassembled WGS sequence"/>
</dbReference>
<protein>
    <recommendedName>
        <fullName evidence="6">RRM domain-containing protein</fullName>
    </recommendedName>
</protein>
<keyword evidence="2 4" id="KW-0694">RNA-binding</keyword>
<comment type="caution">
    <text evidence="7">The sequence shown here is derived from an EMBL/GenBank/DDBJ whole genome shotgun (WGS) entry which is preliminary data.</text>
</comment>
<feature type="domain" description="RRM" evidence="6">
    <location>
        <begin position="15"/>
        <end position="93"/>
    </location>
</feature>
<comment type="subcellular location">
    <subcellularLocation>
        <location evidence="1">Nucleus</location>
        <location evidence="1">Nucleolus</location>
    </subcellularLocation>
</comment>
<dbReference type="CDD" id="cd12226">
    <property type="entry name" value="RRM_NOL8"/>
    <property type="match status" value="1"/>
</dbReference>
<dbReference type="Gene3D" id="3.30.70.330">
    <property type="match status" value="1"/>
</dbReference>
<dbReference type="PANTHER" id="PTHR48029">
    <property type="entry name" value="NUCLEOLAR PROTEIN 8"/>
    <property type="match status" value="1"/>
</dbReference>
<dbReference type="OrthoDB" id="21643at2759"/>
<evidence type="ECO:0000259" key="6">
    <source>
        <dbReference type="PROSITE" id="PS50102"/>
    </source>
</evidence>
<dbReference type="GO" id="GO:0003723">
    <property type="term" value="F:RNA binding"/>
    <property type="evidence" value="ECO:0007669"/>
    <property type="project" value="UniProtKB-UniRule"/>
</dbReference>
<feature type="compositionally biased region" description="Basic and acidic residues" evidence="5">
    <location>
        <begin position="277"/>
        <end position="287"/>
    </location>
</feature>
<sequence length="578" mass="65710">MATVPSQDSTSVVQKRIYAGGLPPTTTVTLIQDRFGKFGTLTSIDVAKDQADQCRGFAHFTIDTTPKQWNSCMSIYHGSTWKGHKLRLEEAAPTFEQREQIKKGKELLQLDRKRRRQARCPSGDGIFAKDMSLVTDNNVNTRSGKWKRGRYGRAIAVMRLAKEDGTRFVFDPTHYKNNLEKLFNVGGRMKRTADLPVFYEDFEQQAELEVMDDEPQAMDWQGSNNDDDRHSLFNDSDNDQGHQDTTDRPALFQDSDQEDTHSRPALFEDSDQDQDEGEPRKDAKWMFDSDEEDDDGDLDIRINPVLEGEKGRQRLELQSKFKGDDRFKLDEEFMDDDEDEDTHAPDTAAASMDDVTKGLAAEKDQSMDVLRSMFGDVQVFTPTKQANTWAASARYDPEAEDASQYLTKQASDHEGSLSDVSDRDDQDLAPTRTESAVPEVSKDKHFSVNVNLKPLFSATDEPFTLFGADGVSEDEEPSTPPPDVPAMDATQPSFLKSATTSQSMELSSLFFYHDDSPDLIKKSCYLYDPHGIFQRQEDNWEETEKEWRTNRVIISQVLKKRDKNATRMQQKLASKDLK</sequence>
<feature type="region of interest" description="Disordered" evidence="5">
    <location>
        <begin position="328"/>
        <end position="360"/>
    </location>
</feature>
<evidence type="ECO:0000313" key="8">
    <source>
        <dbReference type="Proteomes" id="UP000242146"/>
    </source>
</evidence>
<gene>
    <name evidence="7" type="ORF">DM01DRAFT_1077899</name>
</gene>
<dbReference type="SUPFAM" id="SSF54928">
    <property type="entry name" value="RNA-binding domain, RBD"/>
    <property type="match status" value="1"/>
</dbReference>
<proteinExistence type="predicted"/>
<evidence type="ECO:0000256" key="5">
    <source>
        <dbReference type="SAM" id="MobiDB-lite"/>
    </source>
</evidence>
<reference evidence="7 8" key="1">
    <citation type="submission" date="2016-07" db="EMBL/GenBank/DDBJ databases">
        <title>Pervasive Adenine N6-methylation of Active Genes in Fungi.</title>
        <authorList>
            <consortium name="DOE Joint Genome Institute"/>
            <person name="Mondo S.J."/>
            <person name="Dannebaum R.O."/>
            <person name="Kuo R.C."/>
            <person name="Labutti K."/>
            <person name="Haridas S."/>
            <person name="Kuo A."/>
            <person name="Salamov A."/>
            <person name="Ahrendt S.R."/>
            <person name="Lipzen A."/>
            <person name="Sullivan W."/>
            <person name="Andreopoulos W.B."/>
            <person name="Clum A."/>
            <person name="Lindquist E."/>
            <person name="Daum C."/>
            <person name="Ramamoorthy G.K."/>
            <person name="Gryganskyi A."/>
            <person name="Culley D."/>
            <person name="Magnuson J.K."/>
            <person name="James T.Y."/>
            <person name="O'Malley M.A."/>
            <person name="Stajich J.E."/>
            <person name="Spatafora J.W."/>
            <person name="Visel A."/>
            <person name="Grigoriev I.V."/>
        </authorList>
    </citation>
    <scope>NUCLEOTIDE SEQUENCE [LARGE SCALE GENOMIC DNA]</scope>
    <source>
        <strain evidence="7 8">NRRL 3301</strain>
    </source>
</reference>
<evidence type="ECO:0000256" key="1">
    <source>
        <dbReference type="ARBA" id="ARBA00004604"/>
    </source>
</evidence>
<feature type="compositionally biased region" description="Basic and acidic residues" evidence="5">
    <location>
        <begin position="410"/>
        <end position="423"/>
    </location>
</feature>
<dbReference type="InterPro" id="IPR012677">
    <property type="entry name" value="Nucleotide-bd_a/b_plait_sf"/>
</dbReference>
<evidence type="ECO:0000256" key="4">
    <source>
        <dbReference type="PROSITE-ProRule" id="PRU00176"/>
    </source>
</evidence>
<keyword evidence="8" id="KW-1185">Reference proteome</keyword>
<dbReference type="EMBL" id="MCGT01000002">
    <property type="protein sequence ID" value="ORX62396.1"/>
    <property type="molecule type" value="Genomic_DNA"/>
</dbReference>
<dbReference type="SMART" id="SM00360">
    <property type="entry name" value="RRM"/>
    <property type="match status" value="1"/>
</dbReference>
<dbReference type="InterPro" id="IPR034138">
    <property type="entry name" value="NOP8_RRM"/>
</dbReference>
<dbReference type="STRING" id="101127.A0A1X2GWP2"/>
<dbReference type="Pfam" id="PF00076">
    <property type="entry name" value="RRM_1"/>
    <property type="match status" value="1"/>
</dbReference>
<dbReference type="PANTHER" id="PTHR48029:SF1">
    <property type="entry name" value="NUCLEOLAR PROTEIN 8"/>
    <property type="match status" value="1"/>
</dbReference>
<feature type="region of interest" description="Disordered" evidence="5">
    <location>
        <begin position="217"/>
        <end position="299"/>
    </location>
</feature>
<dbReference type="PROSITE" id="PS50102">
    <property type="entry name" value="RRM"/>
    <property type="match status" value="1"/>
</dbReference>
<feature type="compositionally biased region" description="Acidic residues" evidence="5">
    <location>
        <begin position="332"/>
        <end position="341"/>
    </location>
</feature>
<evidence type="ECO:0000256" key="2">
    <source>
        <dbReference type="ARBA" id="ARBA00022884"/>
    </source>
</evidence>
<name>A0A1X2GWP2_9FUNG</name>